<evidence type="ECO:0000256" key="4">
    <source>
        <dbReference type="ARBA" id="ARBA00023015"/>
    </source>
</evidence>
<dbReference type="PANTHER" id="PTHR34701">
    <property type="entry name" value="TRANSCRIPTIONAL REGULATOR MRAZ"/>
    <property type="match status" value="1"/>
</dbReference>
<evidence type="ECO:0000313" key="11">
    <source>
        <dbReference type="Proteomes" id="UP000276603"/>
    </source>
</evidence>
<evidence type="ECO:0000313" key="10">
    <source>
        <dbReference type="EMBL" id="RKN78783.1"/>
    </source>
</evidence>
<dbReference type="Gene3D" id="3.40.1550.20">
    <property type="entry name" value="Transcriptional regulator MraZ domain"/>
    <property type="match status" value="1"/>
</dbReference>
<dbReference type="CDD" id="cd16320">
    <property type="entry name" value="MraZ_N"/>
    <property type="match status" value="1"/>
</dbReference>
<evidence type="ECO:0000259" key="9">
    <source>
        <dbReference type="PROSITE" id="PS51740"/>
    </source>
</evidence>
<dbReference type="GO" id="GO:0009295">
    <property type="term" value="C:nucleoid"/>
    <property type="evidence" value="ECO:0007669"/>
    <property type="project" value="UniProtKB-SubCell"/>
</dbReference>
<dbReference type="InterPro" id="IPR035644">
    <property type="entry name" value="MraZ_C"/>
</dbReference>
<dbReference type="PANTHER" id="PTHR34701:SF1">
    <property type="entry name" value="TRANSCRIPTIONAL REGULATOR MRAZ"/>
    <property type="match status" value="1"/>
</dbReference>
<dbReference type="PROSITE" id="PS51740">
    <property type="entry name" value="SPOVT_ABRB"/>
    <property type="match status" value="2"/>
</dbReference>
<gene>
    <name evidence="7" type="primary">mraZ</name>
    <name evidence="10" type="ORF">D7Z94_20225</name>
</gene>
<comment type="caution">
    <text evidence="10">The sequence shown here is derived from an EMBL/GenBank/DDBJ whole genome shotgun (WGS) entry which is preliminary data.</text>
</comment>
<dbReference type="InterPro" id="IPR035642">
    <property type="entry name" value="MraZ_N"/>
</dbReference>
<accession>A0A3B0BYR8</accession>
<dbReference type="GO" id="GO:0000976">
    <property type="term" value="F:transcription cis-regulatory region binding"/>
    <property type="evidence" value="ECO:0007669"/>
    <property type="project" value="TreeGrafter"/>
</dbReference>
<dbReference type="InterPro" id="IPR003444">
    <property type="entry name" value="MraZ"/>
</dbReference>
<keyword evidence="5 7" id="KW-0238">DNA-binding</keyword>
<dbReference type="InterPro" id="IPR020603">
    <property type="entry name" value="MraZ_dom"/>
</dbReference>
<feature type="domain" description="SpoVT-AbrB" evidence="9">
    <location>
        <begin position="84"/>
        <end position="127"/>
    </location>
</feature>
<comment type="subcellular location">
    <subcellularLocation>
        <location evidence="7">Cytoplasm</location>
        <location evidence="7">Nucleoid</location>
    </subcellularLocation>
</comment>
<evidence type="ECO:0000256" key="7">
    <source>
        <dbReference type="HAMAP-Rule" id="MF_01008"/>
    </source>
</evidence>
<sequence length="157" mass="17955">MDIYFFGTYDCKADAKGRVKLPVTLLSQMTPIRNEGFVIKRSMYDNCLELYPMGEWNTVMKELNTKSRYEPENLEFIRKYTAGLRPVEIDSAGRLLIPKNLITTVGITKEVVLASINKNLEIWDKALYEESIKAPSEENAKLARKVMGNEKPKDDVS</sequence>
<comment type="subunit">
    <text evidence="7">Forms oligomers.</text>
</comment>
<dbReference type="CDD" id="cd16321">
    <property type="entry name" value="MraZ_C"/>
    <property type="match status" value="1"/>
</dbReference>
<evidence type="ECO:0000256" key="6">
    <source>
        <dbReference type="ARBA" id="ARBA00023163"/>
    </source>
</evidence>
<dbReference type="HAMAP" id="MF_01008">
    <property type="entry name" value="MraZ"/>
    <property type="match status" value="1"/>
</dbReference>
<dbReference type="EMBL" id="RBCJ01000004">
    <property type="protein sequence ID" value="RKN78783.1"/>
    <property type="molecule type" value="Genomic_DNA"/>
</dbReference>
<feature type="region of interest" description="Disordered" evidence="8">
    <location>
        <begin position="138"/>
        <end position="157"/>
    </location>
</feature>
<protein>
    <recommendedName>
        <fullName evidence="1 7">Transcriptional regulator MraZ</fullName>
    </recommendedName>
</protein>
<keyword evidence="2 7" id="KW-0963">Cytoplasm</keyword>
<organism evidence="10 11">
    <name type="scientific">Ulvibacterium marinum</name>
    <dbReference type="NCBI Taxonomy" id="2419782"/>
    <lineage>
        <taxon>Bacteria</taxon>
        <taxon>Pseudomonadati</taxon>
        <taxon>Bacteroidota</taxon>
        <taxon>Flavobacteriia</taxon>
        <taxon>Flavobacteriales</taxon>
        <taxon>Flavobacteriaceae</taxon>
        <taxon>Ulvibacterium</taxon>
    </lineage>
</organism>
<dbReference type="OrthoDB" id="9807753at2"/>
<evidence type="ECO:0000256" key="1">
    <source>
        <dbReference type="ARBA" id="ARBA00013860"/>
    </source>
</evidence>
<evidence type="ECO:0000256" key="8">
    <source>
        <dbReference type="SAM" id="MobiDB-lite"/>
    </source>
</evidence>
<name>A0A3B0BYR8_9FLAO</name>
<keyword evidence="11" id="KW-1185">Reference proteome</keyword>
<reference evidence="10 11" key="1">
    <citation type="submission" date="2018-10" db="EMBL/GenBank/DDBJ databases">
        <title>Ulvibacterium marinum gen. nov., sp. nov., a novel marine bacterium of the family Flavobacteriaceae, isolated from a culture of the green alga Ulva prolifera.</title>
        <authorList>
            <person name="Zhang Z."/>
        </authorList>
    </citation>
    <scope>NUCLEOTIDE SEQUENCE [LARGE SCALE GENOMIC DNA]</scope>
    <source>
        <strain evidence="10 11">CCMM003</strain>
    </source>
</reference>
<dbReference type="Proteomes" id="UP000276603">
    <property type="component" value="Unassembled WGS sequence"/>
</dbReference>
<dbReference type="GO" id="GO:2000143">
    <property type="term" value="P:negative regulation of DNA-templated transcription initiation"/>
    <property type="evidence" value="ECO:0007669"/>
    <property type="project" value="TreeGrafter"/>
</dbReference>
<dbReference type="InterPro" id="IPR007159">
    <property type="entry name" value="SpoVT-AbrB_dom"/>
</dbReference>
<dbReference type="InterPro" id="IPR038619">
    <property type="entry name" value="MraZ_sf"/>
</dbReference>
<keyword evidence="4 7" id="KW-0805">Transcription regulation</keyword>
<dbReference type="GO" id="GO:0003700">
    <property type="term" value="F:DNA-binding transcription factor activity"/>
    <property type="evidence" value="ECO:0007669"/>
    <property type="project" value="UniProtKB-UniRule"/>
</dbReference>
<keyword evidence="6 7" id="KW-0804">Transcription</keyword>
<evidence type="ECO:0000256" key="2">
    <source>
        <dbReference type="ARBA" id="ARBA00022490"/>
    </source>
</evidence>
<dbReference type="AlphaFoldDB" id="A0A3B0BYR8"/>
<dbReference type="InterPro" id="IPR037914">
    <property type="entry name" value="SpoVT-AbrB_sf"/>
</dbReference>
<proteinExistence type="inferred from homology"/>
<evidence type="ECO:0000256" key="5">
    <source>
        <dbReference type="ARBA" id="ARBA00023125"/>
    </source>
</evidence>
<comment type="similarity">
    <text evidence="7">Belongs to the MraZ family.</text>
</comment>
<dbReference type="SUPFAM" id="SSF89447">
    <property type="entry name" value="AbrB/MazE/MraZ-like"/>
    <property type="match status" value="1"/>
</dbReference>
<dbReference type="GO" id="GO:0005737">
    <property type="term" value="C:cytoplasm"/>
    <property type="evidence" value="ECO:0007669"/>
    <property type="project" value="UniProtKB-UniRule"/>
</dbReference>
<feature type="domain" description="SpoVT-AbrB" evidence="9">
    <location>
        <begin position="8"/>
        <end position="55"/>
    </location>
</feature>
<dbReference type="Pfam" id="PF02381">
    <property type="entry name" value="MraZ"/>
    <property type="match status" value="2"/>
</dbReference>
<evidence type="ECO:0000256" key="3">
    <source>
        <dbReference type="ARBA" id="ARBA00022737"/>
    </source>
</evidence>
<keyword evidence="3" id="KW-0677">Repeat</keyword>
<dbReference type="RefSeq" id="WP_120713693.1">
    <property type="nucleotide sequence ID" value="NZ_RBCJ01000004.1"/>
</dbReference>